<dbReference type="Gene3D" id="3.90.550.10">
    <property type="entry name" value="Spore Coat Polysaccharide Biosynthesis Protein SpsA, Chain A"/>
    <property type="match status" value="1"/>
</dbReference>
<reference evidence="4 5" key="1">
    <citation type="journal article" date="2020" name="Arch. Microbiol.">
        <title>The genome sequence of the giant phototrophic gammaproteobacterium Thiospirillum jenense gives insight into its physiological properties and phylogenetic relationships.</title>
        <authorList>
            <person name="Imhoff J.F."/>
            <person name="Meyer T.E."/>
            <person name="Kyndt J.A."/>
        </authorList>
    </citation>
    <scope>NUCLEOTIDE SEQUENCE [LARGE SCALE GENOMIC DNA]</scope>
    <source>
        <strain evidence="4 5">DSM 216</strain>
    </source>
</reference>
<dbReference type="AlphaFoldDB" id="A0A839HCK2"/>
<dbReference type="CDD" id="cd06422">
    <property type="entry name" value="NTP_transferase_like_1"/>
    <property type="match status" value="1"/>
</dbReference>
<dbReference type="Proteomes" id="UP000548632">
    <property type="component" value="Unassembled WGS sequence"/>
</dbReference>
<dbReference type="PANTHER" id="PTHR43584:SF8">
    <property type="entry name" value="N-ACETYLMURAMATE ALPHA-1-PHOSPHATE URIDYLYLTRANSFERASE"/>
    <property type="match status" value="1"/>
</dbReference>
<dbReference type="InterPro" id="IPR029044">
    <property type="entry name" value="Nucleotide-diphossugar_trans"/>
</dbReference>
<protein>
    <submittedName>
        <fullName evidence="4">Nucleotidyltransferase family protein</fullName>
    </submittedName>
</protein>
<dbReference type="SUPFAM" id="SSF53448">
    <property type="entry name" value="Nucleotide-diphospho-sugar transferases"/>
    <property type="match status" value="1"/>
</dbReference>
<sequence>MRAMILAAGRGKRMQPLTDHTPKPLLCVAGKPLIVYQIERLVAAGFIELVINHAHLGAQIEHALGDGSRFGARIVYSHEGEGTALETGGGILRALPLLGTAPFMVVNSDVWCDIDYAMLTLAKTDLAHLVLVNNPPHHPHGDFILTNGRVNDHRHIQTALTFAGIGVYHPELFAQCQPGVFPLAPLLITAMAQQRVSGYHHRGIWMDIGTPDRLATLERSLTA</sequence>
<evidence type="ECO:0000256" key="1">
    <source>
        <dbReference type="ARBA" id="ARBA00022679"/>
    </source>
</evidence>
<evidence type="ECO:0000313" key="5">
    <source>
        <dbReference type="Proteomes" id="UP000548632"/>
    </source>
</evidence>
<dbReference type="EMBL" id="JABVCQ010000016">
    <property type="protein sequence ID" value="MBB1126254.1"/>
    <property type="molecule type" value="Genomic_DNA"/>
</dbReference>
<evidence type="ECO:0000256" key="2">
    <source>
        <dbReference type="ARBA" id="ARBA00022695"/>
    </source>
</evidence>
<accession>A0A839HCK2</accession>
<dbReference type="InterPro" id="IPR050065">
    <property type="entry name" value="GlmU-like"/>
</dbReference>
<keyword evidence="2" id="KW-0548">Nucleotidyltransferase</keyword>
<organism evidence="4 5">
    <name type="scientific">Thiospirillum jenense</name>
    <dbReference type="NCBI Taxonomy" id="1653858"/>
    <lineage>
        <taxon>Bacteria</taxon>
        <taxon>Pseudomonadati</taxon>
        <taxon>Pseudomonadota</taxon>
        <taxon>Gammaproteobacteria</taxon>
        <taxon>Chromatiales</taxon>
        <taxon>Chromatiaceae</taxon>
        <taxon>Thiospirillum</taxon>
    </lineage>
</organism>
<proteinExistence type="predicted"/>
<name>A0A839HCK2_9GAMM</name>
<keyword evidence="1 4" id="KW-0808">Transferase</keyword>
<gene>
    <name evidence="4" type="ORF">HUK38_08420</name>
</gene>
<feature type="domain" description="Nucleotidyl transferase" evidence="3">
    <location>
        <begin position="3"/>
        <end position="125"/>
    </location>
</feature>
<evidence type="ECO:0000313" key="4">
    <source>
        <dbReference type="EMBL" id="MBB1126254.1"/>
    </source>
</evidence>
<dbReference type="GO" id="GO:0016779">
    <property type="term" value="F:nucleotidyltransferase activity"/>
    <property type="evidence" value="ECO:0007669"/>
    <property type="project" value="UniProtKB-KW"/>
</dbReference>
<keyword evidence="5" id="KW-1185">Reference proteome</keyword>
<dbReference type="PANTHER" id="PTHR43584">
    <property type="entry name" value="NUCLEOTIDYL TRANSFERASE"/>
    <property type="match status" value="1"/>
</dbReference>
<dbReference type="NCBIfam" id="NF045761">
    <property type="entry name" value="NAMPUrTaseMurU"/>
    <property type="match status" value="1"/>
</dbReference>
<dbReference type="InterPro" id="IPR054790">
    <property type="entry name" value="MurU"/>
</dbReference>
<dbReference type="Pfam" id="PF00483">
    <property type="entry name" value="NTP_transferase"/>
    <property type="match status" value="1"/>
</dbReference>
<comment type="caution">
    <text evidence="4">The sequence shown here is derived from an EMBL/GenBank/DDBJ whole genome shotgun (WGS) entry which is preliminary data.</text>
</comment>
<evidence type="ECO:0000259" key="3">
    <source>
        <dbReference type="Pfam" id="PF00483"/>
    </source>
</evidence>
<dbReference type="RefSeq" id="WP_182583886.1">
    <property type="nucleotide sequence ID" value="NZ_JABVCQ010000016.1"/>
</dbReference>
<dbReference type="InterPro" id="IPR005835">
    <property type="entry name" value="NTP_transferase_dom"/>
</dbReference>